<evidence type="ECO:0000256" key="10">
    <source>
        <dbReference type="ARBA" id="ARBA00022840"/>
    </source>
</evidence>
<evidence type="ECO:0000313" key="16">
    <source>
        <dbReference type="Proteomes" id="UP000233534"/>
    </source>
</evidence>
<dbReference type="PROSITE" id="PS50052">
    <property type="entry name" value="GUANYLATE_KINASE_2"/>
    <property type="match status" value="1"/>
</dbReference>
<evidence type="ECO:0000313" key="14">
    <source>
        <dbReference type="EMBL" id="AUG56441.1"/>
    </source>
</evidence>
<dbReference type="InterPro" id="IPR008145">
    <property type="entry name" value="GK/Ca_channel_bsu"/>
</dbReference>
<dbReference type="EMBL" id="NEMB01000003">
    <property type="protein sequence ID" value="PQQ66528.1"/>
    <property type="molecule type" value="Genomic_DNA"/>
</dbReference>
<dbReference type="AlphaFoldDB" id="A0A2K9EIU8"/>
<evidence type="ECO:0000313" key="15">
    <source>
        <dbReference type="EMBL" id="PQQ66528.1"/>
    </source>
</evidence>
<dbReference type="FunFam" id="3.30.63.10:FF:000005">
    <property type="entry name" value="Guanylate kinase"/>
    <property type="match status" value="1"/>
</dbReference>
<comment type="catalytic activity">
    <reaction evidence="12">
        <text>GMP + ATP = GDP + ADP</text>
        <dbReference type="Rhea" id="RHEA:20780"/>
        <dbReference type="ChEBI" id="CHEBI:30616"/>
        <dbReference type="ChEBI" id="CHEBI:58115"/>
        <dbReference type="ChEBI" id="CHEBI:58189"/>
        <dbReference type="ChEBI" id="CHEBI:456216"/>
        <dbReference type="EC" id="2.7.4.8"/>
    </reaction>
</comment>
<evidence type="ECO:0000256" key="4">
    <source>
        <dbReference type="ARBA" id="ARBA00012961"/>
    </source>
</evidence>
<dbReference type="CDD" id="cd00071">
    <property type="entry name" value="GMPK"/>
    <property type="match status" value="1"/>
</dbReference>
<evidence type="ECO:0000256" key="1">
    <source>
        <dbReference type="ARBA" id="ARBA00003531"/>
    </source>
</evidence>
<evidence type="ECO:0000256" key="3">
    <source>
        <dbReference type="ARBA" id="ARBA00005790"/>
    </source>
</evidence>
<evidence type="ECO:0000259" key="13">
    <source>
        <dbReference type="PROSITE" id="PS50052"/>
    </source>
</evidence>
<organism evidence="14 16">
    <name type="scientific">Acetivibrio saccincola</name>
    <dbReference type="NCBI Taxonomy" id="1677857"/>
    <lineage>
        <taxon>Bacteria</taxon>
        <taxon>Bacillati</taxon>
        <taxon>Bacillota</taxon>
        <taxon>Clostridia</taxon>
        <taxon>Eubacteriales</taxon>
        <taxon>Oscillospiraceae</taxon>
        <taxon>Acetivibrio</taxon>
    </lineage>
</organism>
<reference evidence="14 16" key="1">
    <citation type="submission" date="2017-12" db="EMBL/GenBank/DDBJ databases">
        <title>Complete genome sequence of Herbivorax saccincola GGR1, a novel Cellulosome-producing hydrolytic bacterium in a thermophilic biogas plant, established by Illumina and Nanopore MinION sequencing.</title>
        <authorList>
            <person name="Pechtl A."/>
            <person name="Ruckert C."/>
            <person name="Koeck D.E."/>
            <person name="Maus I."/>
            <person name="Winkler A."/>
            <person name="Kalinowski J."/>
            <person name="Puhler A."/>
            <person name="Schwarz W.W."/>
            <person name="Zverlov V.V."/>
            <person name="Schluter A."/>
            <person name="Liebl W."/>
        </authorList>
    </citation>
    <scope>NUCLEOTIDE SEQUENCE [LARGE SCALE GENOMIC DNA]</scope>
    <source>
        <strain evidence="14">GGR1</strain>
        <strain evidence="16">SR1</strain>
    </source>
</reference>
<keyword evidence="10" id="KW-0067">ATP-binding</keyword>
<evidence type="ECO:0000256" key="12">
    <source>
        <dbReference type="ARBA" id="ARBA00048594"/>
    </source>
</evidence>
<dbReference type="KEGG" id="hsc:HVS_02430"/>
<evidence type="ECO:0000256" key="5">
    <source>
        <dbReference type="ARBA" id="ARBA00016296"/>
    </source>
</evidence>
<dbReference type="Pfam" id="PF00625">
    <property type="entry name" value="Guanylate_kin"/>
    <property type="match status" value="1"/>
</dbReference>
<evidence type="ECO:0000256" key="11">
    <source>
        <dbReference type="ARBA" id="ARBA00030128"/>
    </source>
</evidence>
<dbReference type="Gene3D" id="3.30.63.10">
    <property type="entry name" value="Guanylate Kinase phosphate binding domain"/>
    <property type="match status" value="1"/>
</dbReference>
<dbReference type="GO" id="GO:0004385">
    <property type="term" value="F:GMP kinase activity"/>
    <property type="evidence" value="ECO:0007669"/>
    <property type="project" value="UniProtKB-EC"/>
</dbReference>
<dbReference type="PROSITE" id="PS00856">
    <property type="entry name" value="GUANYLATE_KINASE_1"/>
    <property type="match status" value="1"/>
</dbReference>
<evidence type="ECO:0000256" key="6">
    <source>
        <dbReference type="ARBA" id="ARBA00022490"/>
    </source>
</evidence>
<proteinExistence type="inferred from homology"/>
<dbReference type="Proteomes" id="UP000233534">
    <property type="component" value="Chromosome"/>
</dbReference>
<evidence type="ECO:0000256" key="8">
    <source>
        <dbReference type="ARBA" id="ARBA00022741"/>
    </source>
</evidence>
<sequence length="185" mass="21411">MLVILSGSSGVGKNTVINKISKENSNIELMPTMTTREMRPGEEPGKPYTFVTKEEFEQMIKNEELLEYQIVHGYYYGTPKKVVEEKLKSGKVLIKDIDVDGTQVLVKKLPKVVTIFIKPASKEQLIERLKSRGETRIETRIARYEYEEEMSKNYQYIVINDKLEEAVAEIKNIIDKEYKKLNSQN</sequence>
<dbReference type="GO" id="GO:0005829">
    <property type="term" value="C:cytosol"/>
    <property type="evidence" value="ECO:0007669"/>
    <property type="project" value="TreeGrafter"/>
</dbReference>
<keyword evidence="6" id="KW-0963">Cytoplasm</keyword>
<evidence type="ECO:0000256" key="2">
    <source>
        <dbReference type="ARBA" id="ARBA00004496"/>
    </source>
</evidence>
<evidence type="ECO:0000256" key="7">
    <source>
        <dbReference type="ARBA" id="ARBA00022679"/>
    </source>
</evidence>
<evidence type="ECO:0000313" key="17">
    <source>
        <dbReference type="Proteomes" id="UP000239720"/>
    </source>
</evidence>
<dbReference type="EC" id="2.7.4.8" evidence="4"/>
<dbReference type="OrthoDB" id="9808150at2"/>
<comment type="function">
    <text evidence="1">Essential for recycling GMP and indirectly, cGMP.</text>
</comment>
<dbReference type="PANTHER" id="PTHR23117">
    <property type="entry name" value="GUANYLATE KINASE-RELATED"/>
    <property type="match status" value="1"/>
</dbReference>
<dbReference type="InterPro" id="IPR020590">
    <property type="entry name" value="Guanylate_kinase_CS"/>
</dbReference>
<reference evidence="15 17" key="2">
    <citation type="journal article" date="2018" name="Syst. Appl. Microbiol.">
        <title>Characterization and high-quality draft genome sequence of Herbivorax saccincola A7, an anaerobic, alkaliphilic, thermophilic, cellulolytic, and xylanolytic bacterium.</title>
        <authorList>
            <person name="Aikawa S."/>
            <person name="Baramee S."/>
            <person name="Sermsathanaswadi J."/>
            <person name="Thianheng P."/>
            <person name="Tachaapaikoon C."/>
            <person name="Shikata A."/>
            <person name="Waeonukul R."/>
            <person name="Pason P."/>
            <person name="Ratanakhanokchai K."/>
            <person name="Kosugi A."/>
        </authorList>
    </citation>
    <scope>NUCLEOTIDE SEQUENCE [LARGE SCALE GENOMIC DNA]</scope>
    <source>
        <strain evidence="15 17">A7</strain>
    </source>
</reference>
<dbReference type="InterPro" id="IPR017665">
    <property type="entry name" value="Guanylate_kinase"/>
</dbReference>
<dbReference type="InterPro" id="IPR027417">
    <property type="entry name" value="P-loop_NTPase"/>
</dbReference>
<name>A0A2K9EIU8_9FIRM</name>
<dbReference type="RefSeq" id="WP_101298860.1">
    <property type="nucleotide sequence ID" value="NZ_CP025197.1"/>
</dbReference>
<dbReference type="PANTHER" id="PTHR23117:SF13">
    <property type="entry name" value="GUANYLATE KINASE"/>
    <property type="match status" value="1"/>
</dbReference>
<dbReference type="SMART" id="SM00072">
    <property type="entry name" value="GuKc"/>
    <property type="match status" value="1"/>
</dbReference>
<comment type="similarity">
    <text evidence="3">Belongs to the guanylate kinase family.</text>
</comment>
<dbReference type="EMBL" id="CP025197">
    <property type="protein sequence ID" value="AUG56441.1"/>
    <property type="molecule type" value="Genomic_DNA"/>
</dbReference>
<dbReference type="InterPro" id="IPR008144">
    <property type="entry name" value="Guanylate_kin-like_dom"/>
</dbReference>
<evidence type="ECO:0000256" key="9">
    <source>
        <dbReference type="ARBA" id="ARBA00022777"/>
    </source>
</evidence>
<accession>A0A2K9EIU8</accession>
<keyword evidence="7 14" id="KW-0808">Transferase</keyword>
<dbReference type="NCBIfam" id="TIGR03263">
    <property type="entry name" value="guanyl_kin"/>
    <property type="match status" value="1"/>
</dbReference>
<feature type="domain" description="Guanylate kinase-like" evidence="13">
    <location>
        <begin position="1"/>
        <end position="175"/>
    </location>
</feature>
<dbReference type="SUPFAM" id="SSF52540">
    <property type="entry name" value="P-loop containing nucleoside triphosphate hydrolases"/>
    <property type="match status" value="1"/>
</dbReference>
<dbReference type="Proteomes" id="UP000239720">
    <property type="component" value="Unassembled WGS sequence"/>
</dbReference>
<dbReference type="Gene3D" id="3.40.50.300">
    <property type="entry name" value="P-loop containing nucleotide triphosphate hydrolases"/>
    <property type="match status" value="1"/>
</dbReference>
<keyword evidence="9 14" id="KW-0418">Kinase</keyword>
<gene>
    <name evidence="14" type="primary">gmk</name>
    <name evidence="15" type="ORF">B9R14_07020</name>
    <name evidence="14" type="ORF">HVS_02430</name>
</gene>
<dbReference type="GO" id="GO:0005524">
    <property type="term" value="F:ATP binding"/>
    <property type="evidence" value="ECO:0007669"/>
    <property type="project" value="UniProtKB-KW"/>
</dbReference>
<protein>
    <recommendedName>
        <fullName evidence="5">Guanylate kinase</fullName>
        <ecNumber evidence="4">2.7.4.8</ecNumber>
    </recommendedName>
    <alternativeName>
        <fullName evidence="11">GMP kinase</fullName>
    </alternativeName>
</protein>
<keyword evidence="16" id="KW-1185">Reference proteome</keyword>
<keyword evidence="8" id="KW-0547">Nucleotide-binding</keyword>
<comment type="subcellular location">
    <subcellularLocation>
        <location evidence="2">Cytoplasm</location>
    </subcellularLocation>
</comment>